<proteinExistence type="predicted"/>
<protein>
    <submittedName>
        <fullName evidence="1">Uncharacterized protein</fullName>
    </submittedName>
</protein>
<sequence length="97" mass="10270">MLSSSITSRLQASGFDEGLVLNVLVLASANRVAAEIPHGLQLHACPRFSRDLPRCADHECGIISSKAQKGSDVFVLKNLAAAGGLFLPLRRCSPQIG</sequence>
<gene>
    <name evidence="1" type="ORF">OCOJLMKI_5177</name>
</gene>
<evidence type="ECO:0000313" key="1">
    <source>
        <dbReference type="EMBL" id="GJD97938.1"/>
    </source>
</evidence>
<evidence type="ECO:0000313" key="2">
    <source>
        <dbReference type="Proteomes" id="UP001055125"/>
    </source>
</evidence>
<dbReference type="Proteomes" id="UP001055125">
    <property type="component" value="Unassembled WGS sequence"/>
</dbReference>
<keyword evidence="2" id="KW-1185">Reference proteome</keyword>
<reference evidence="1" key="1">
    <citation type="journal article" date="2021" name="Front. Microbiol.">
        <title>Comprehensive Comparative Genomics and Phenotyping of Methylobacterium Species.</title>
        <authorList>
            <person name="Alessa O."/>
            <person name="Ogura Y."/>
            <person name="Fujitani Y."/>
            <person name="Takami H."/>
            <person name="Hayashi T."/>
            <person name="Sahin N."/>
            <person name="Tani A."/>
        </authorList>
    </citation>
    <scope>NUCLEOTIDE SEQUENCE</scope>
    <source>
        <strain evidence="1">DSM 19015</strain>
    </source>
</reference>
<accession>A0ABQ4S812</accession>
<dbReference type="EMBL" id="BPQP01000130">
    <property type="protein sequence ID" value="GJD97938.1"/>
    <property type="molecule type" value="Genomic_DNA"/>
</dbReference>
<reference evidence="1" key="2">
    <citation type="submission" date="2021-08" db="EMBL/GenBank/DDBJ databases">
        <authorList>
            <person name="Tani A."/>
            <person name="Ola A."/>
            <person name="Ogura Y."/>
            <person name="Katsura K."/>
            <person name="Hayashi T."/>
        </authorList>
    </citation>
    <scope>NUCLEOTIDE SEQUENCE</scope>
    <source>
        <strain evidence="1">DSM 19015</strain>
    </source>
</reference>
<organism evidence="1 2">
    <name type="scientific">Methylobacterium iners</name>
    <dbReference type="NCBI Taxonomy" id="418707"/>
    <lineage>
        <taxon>Bacteria</taxon>
        <taxon>Pseudomonadati</taxon>
        <taxon>Pseudomonadota</taxon>
        <taxon>Alphaproteobacteria</taxon>
        <taxon>Hyphomicrobiales</taxon>
        <taxon>Methylobacteriaceae</taxon>
        <taxon>Methylobacterium</taxon>
    </lineage>
</organism>
<name>A0ABQ4S812_9HYPH</name>
<comment type="caution">
    <text evidence="1">The sequence shown here is derived from an EMBL/GenBank/DDBJ whole genome shotgun (WGS) entry which is preliminary data.</text>
</comment>